<evidence type="ECO:0000313" key="1">
    <source>
        <dbReference type="EMBL" id="VDP23116.1"/>
    </source>
</evidence>
<sequence>MDLESAQLELEAAEASKRAVDAKRRAAAALRADGLVRIAKKADDVPVDDQIRVKHPLAEEKVASPTLRHPWDYEPNNFYTKPSSDMVGFKIDKLLFIFTPR</sequence>
<evidence type="ECO:0000313" key="2">
    <source>
        <dbReference type="Proteomes" id="UP000272942"/>
    </source>
</evidence>
<name>A0A3P8FWF8_9TREM</name>
<dbReference type="Proteomes" id="UP000272942">
    <property type="component" value="Unassembled WGS sequence"/>
</dbReference>
<proteinExistence type="predicted"/>
<gene>
    <name evidence="1" type="ORF">ECPE_LOCUS476</name>
</gene>
<dbReference type="EMBL" id="UZAN01001595">
    <property type="protein sequence ID" value="VDP23116.1"/>
    <property type="molecule type" value="Genomic_DNA"/>
</dbReference>
<reference evidence="1 2" key="1">
    <citation type="submission" date="2018-11" db="EMBL/GenBank/DDBJ databases">
        <authorList>
            <consortium name="Pathogen Informatics"/>
        </authorList>
    </citation>
    <scope>NUCLEOTIDE SEQUENCE [LARGE SCALE GENOMIC DNA]</scope>
    <source>
        <strain evidence="1 2">Egypt</strain>
    </source>
</reference>
<dbReference type="AlphaFoldDB" id="A0A3P8FWF8"/>
<keyword evidence="2" id="KW-1185">Reference proteome</keyword>
<organism evidence="1 2">
    <name type="scientific">Echinostoma caproni</name>
    <dbReference type="NCBI Taxonomy" id="27848"/>
    <lineage>
        <taxon>Eukaryota</taxon>
        <taxon>Metazoa</taxon>
        <taxon>Spiralia</taxon>
        <taxon>Lophotrochozoa</taxon>
        <taxon>Platyhelminthes</taxon>
        <taxon>Trematoda</taxon>
        <taxon>Digenea</taxon>
        <taxon>Plagiorchiida</taxon>
        <taxon>Echinostomata</taxon>
        <taxon>Echinostomatoidea</taxon>
        <taxon>Echinostomatidae</taxon>
        <taxon>Echinostoma</taxon>
    </lineage>
</organism>
<protein>
    <submittedName>
        <fullName evidence="1">Uncharacterized protein</fullName>
    </submittedName>
</protein>
<accession>A0A3P8FWF8</accession>